<feature type="compositionally biased region" description="Low complexity" evidence="6">
    <location>
        <begin position="730"/>
        <end position="741"/>
    </location>
</feature>
<name>Q2HA42_CHAGB</name>
<feature type="compositionally biased region" description="Low complexity" evidence="6">
    <location>
        <begin position="250"/>
        <end position="272"/>
    </location>
</feature>
<sequence>MAPPCWPHAPRFSKRTAVPPGDEGGLSSARAVSPLLVDISPGLVITKLSFQRRVSEGFHTPPSARPKERTKRLDKRYMVGRAVQEKPRASAPAVVVLGVHSDDGKIPSVFRRPEPLLSTAHCSEGVCIPPSRAPGVGSDQEPTGETVLESTRRSQCQRPPDLKSEGDKAAMSQGDSAPRPVSRNSSQSPATATATNTASSPPLQRSRAYRDDARPQPPLRDPSGFELTQGEGNNQPGGNGSLGHIPNPAGSYGSLPGQSPSLSQPSTSGGTQPPSMGAGQYGTEGSPSHHFAYQTPGLTTPRSTHQAIPSTTSPARPLTSADRGSPQAVHPYPMAARRILTPKSPRTAGLSRAAMRTVDAQHLTASLPTPGQRGATSGHDVQTHGSAPSPLGPPPQLRNSTLGQGPAAPPPTRPTSGLSRSLSHPNLSHEPPPTPTSEPPQPRSLKREHNGRPVILGPPFASPLPTGQQYGAPGVLGDPRWGPGLFPSMPAGGGGNVGMSEGQPLLTITPRHGDEIVVPIDVHQGSKQADQKRQRNAGASARFRQRKKEREKEQQEELQKLENENRELERRNEELARRFQALEAEREFYRNERNRLRDILTQMPGGSEWIGRGPPSPVSGTAGGPPSDGNALLAHQPQPPPPHNHSQPQHHQAQFYQPLAHPLAHTHPRSGSYGDSSSLEPPARRRRTDSEPQLPTTSYNLMTPTTLPPITGPSPPHSSFGIPPSPHVTPPLGAARLPPLRFDQARTPSTTPPPVPTAPPPQGIPSQSGSPYIRSRRFPHETGWATDPRPETEGGPR</sequence>
<feature type="compositionally biased region" description="Pro residues" evidence="6">
    <location>
        <begin position="430"/>
        <end position="442"/>
    </location>
</feature>
<reference evidence="9" key="1">
    <citation type="journal article" date="2015" name="Genome Announc.">
        <title>Draft genome sequence of the cellulolytic fungus Chaetomium globosum.</title>
        <authorList>
            <person name="Cuomo C.A."/>
            <person name="Untereiner W.A."/>
            <person name="Ma L.-J."/>
            <person name="Grabherr M."/>
            <person name="Birren B.W."/>
        </authorList>
    </citation>
    <scope>NUCLEOTIDE SEQUENCE [LARGE SCALE GENOMIC DNA]</scope>
    <source>
        <strain evidence="9">ATCC 6205 / CBS 148.51 / DSM 1962 / NBRC 6347 / NRRL 1970</strain>
    </source>
</reference>
<keyword evidence="2" id="KW-0805">Transcription regulation</keyword>
<dbReference type="EMBL" id="CH408030">
    <property type="protein sequence ID" value="EAQ90977.1"/>
    <property type="molecule type" value="Genomic_DNA"/>
</dbReference>
<feature type="region of interest" description="Disordered" evidence="6">
    <location>
        <begin position="604"/>
        <end position="797"/>
    </location>
</feature>
<evidence type="ECO:0000313" key="9">
    <source>
        <dbReference type="Proteomes" id="UP000001056"/>
    </source>
</evidence>
<dbReference type="GO" id="GO:0001228">
    <property type="term" value="F:DNA-binding transcription activator activity, RNA polymerase II-specific"/>
    <property type="evidence" value="ECO:0007669"/>
    <property type="project" value="TreeGrafter"/>
</dbReference>
<dbReference type="AlphaFoldDB" id="Q2HA42"/>
<dbReference type="Proteomes" id="UP000001056">
    <property type="component" value="Unassembled WGS sequence"/>
</dbReference>
<evidence type="ECO:0000256" key="4">
    <source>
        <dbReference type="ARBA" id="ARBA00023163"/>
    </source>
</evidence>
<feature type="compositionally biased region" description="Polar residues" evidence="6">
    <location>
        <begin position="691"/>
        <end position="705"/>
    </location>
</feature>
<comment type="subcellular location">
    <subcellularLocation>
        <location evidence="1">Nucleus</location>
    </subcellularLocation>
</comment>
<dbReference type="PROSITE" id="PS00036">
    <property type="entry name" value="BZIP_BASIC"/>
    <property type="match status" value="1"/>
</dbReference>
<feature type="compositionally biased region" description="Polar residues" evidence="6">
    <location>
        <begin position="414"/>
        <end position="426"/>
    </location>
</feature>
<keyword evidence="4" id="KW-0804">Transcription</keyword>
<dbReference type="PROSITE" id="PS50217">
    <property type="entry name" value="BZIP"/>
    <property type="match status" value="1"/>
</dbReference>
<feature type="compositionally biased region" description="Basic and acidic residues" evidence="6">
    <location>
        <begin position="548"/>
        <end position="572"/>
    </location>
</feature>
<dbReference type="eggNOG" id="ENOG502S3WG">
    <property type="taxonomic scope" value="Eukaryota"/>
</dbReference>
<dbReference type="VEuPathDB" id="FungiDB:CHGG_02912"/>
<dbReference type="HOGENOM" id="CLU_418964_0_0_1"/>
<dbReference type="OrthoDB" id="2247093at2759"/>
<evidence type="ECO:0000256" key="6">
    <source>
        <dbReference type="SAM" id="MobiDB-lite"/>
    </source>
</evidence>
<feature type="compositionally biased region" description="Low complexity" evidence="6">
    <location>
        <begin position="184"/>
        <end position="202"/>
    </location>
</feature>
<evidence type="ECO:0000256" key="2">
    <source>
        <dbReference type="ARBA" id="ARBA00023015"/>
    </source>
</evidence>
<dbReference type="RefSeq" id="XP_001229428.1">
    <property type="nucleotide sequence ID" value="XM_001229427.1"/>
</dbReference>
<feature type="compositionally biased region" description="Pro residues" evidence="6">
    <location>
        <begin position="706"/>
        <end position="716"/>
    </location>
</feature>
<dbReference type="Pfam" id="PF07716">
    <property type="entry name" value="bZIP_2"/>
    <property type="match status" value="1"/>
</dbReference>
<evidence type="ECO:0000313" key="8">
    <source>
        <dbReference type="EMBL" id="EAQ90977.1"/>
    </source>
</evidence>
<evidence type="ECO:0000259" key="7">
    <source>
        <dbReference type="PROSITE" id="PS50217"/>
    </source>
</evidence>
<dbReference type="GO" id="GO:0005634">
    <property type="term" value="C:nucleus"/>
    <property type="evidence" value="ECO:0007669"/>
    <property type="project" value="UniProtKB-SubCell"/>
</dbReference>
<evidence type="ECO:0000256" key="1">
    <source>
        <dbReference type="ARBA" id="ARBA00004123"/>
    </source>
</evidence>
<feature type="compositionally biased region" description="Pro residues" evidence="6">
    <location>
        <begin position="750"/>
        <end position="763"/>
    </location>
</feature>
<dbReference type="OMA" id="REFYRNE"/>
<keyword evidence="3" id="KW-0238">DNA-binding</keyword>
<dbReference type="GO" id="GO:0000977">
    <property type="term" value="F:RNA polymerase II transcription regulatory region sequence-specific DNA binding"/>
    <property type="evidence" value="ECO:0007669"/>
    <property type="project" value="TreeGrafter"/>
</dbReference>
<accession>Q2HA42</accession>
<keyword evidence="9" id="KW-1185">Reference proteome</keyword>
<proteinExistence type="predicted"/>
<feature type="compositionally biased region" description="Low complexity" evidence="6">
    <location>
        <begin position="644"/>
        <end position="654"/>
    </location>
</feature>
<dbReference type="InterPro" id="IPR004827">
    <property type="entry name" value="bZIP"/>
</dbReference>
<feature type="region of interest" description="Disordered" evidence="6">
    <location>
        <begin position="522"/>
        <end position="572"/>
    </location>
</feature>
<feature type="region of interest" description="Disordered" evidence="6">
    <location>
        <begin position="1"/>
        <end position="27"/>
    </location>
</feature>
<feature type="compositionally biased region" description="Basic and acidic residues" evidence="6">
    <location>
        <begin position="788"/>
        <end position="797"/>
    </location>
</feature>
<feature type="compositionally biased region" description="Polar residues" evidence="6">
    <location>
        <begin position="296"/>
        <end position="314"/>
    </location>
</feature>
<dbReference type="PANTHER" id="PTHR13044:SF14">
    <property type="entry name" value="CRYPTOCEPHAL, ISOFORM A"/>
    <property type="match status" value="1"/>
</dbReference>
<evidence type="ECO:0000256" key="3">
    <source>
        <dbReference type="ARBA" id="ARBA00023125"/>
    </source>
</evidence>
<feature type="domain" description="BZIP" evidence="7">
    <location>
        <begin position="526"/>
        <end position="589"/>
    </location>
</feature>
<evidence type="ECO:0000256" key="5">
    <source>
        <dbReference type="ARBA" id="ARBA00023242"/>
    </source>
</evidence>
<feature type="region of interest" description="Disordered" evidence="6">
    <location>
        <begin position="130"/>
        <end position="507"/>
    </location>
</feature>
<dbReference type="PANTHER" id="PTHR13044">
    <property type="entry name" value="ACTIVATING TRANSCRIPTION FACTOR ATF 4/5"/>
    <property type="match status" value="1"/>
</dbReference>
<keyword evidence="5" id="KW-0539">Nucleus</keyword>
<dbReference type="InParanoid" id="Q2HA42"/>
<organism evidence="8 9">
    <name type="scientific">Chaetomium globosum (strain ATCC 6205 / CBS 148.51 / DSM 1962 / NBRC 6347 / NRRL 1970)</name>
    <name type="common">Soil fungus</name>
    <dbReference type="NCBI Taxonomy" id="306901"/>
    <lineage>
        <taxon>Eukaryota</taxon>
        <taxon>Fungi</taxon>
        <taxon>Dikarya</taxon>
        <taxon>Ascomycota</taxon>
        <taxon>Pezizomycotina</taxon>
        <taxon>Sordariomycetes</taxon>
        <taxon>Sordariomycetidae</taxon>
        <taxon>Sordariales</taxon>
        <taxon>Chaetomiaceae</taxon>
        <taxon>Chaetomium</taxon>
    </lineage>
</organism>
<gene>
    <name evidence="8" type="ORF">CHGG_02912</name>
</gene>
<dbReference type="GeneID" id="4388683"/>
<protein>
    <recommendedName>
        <fullName evidence="7">BZIP domain-containing protein</fullName>
    </recommendedName>
</protein>